<feature type="chain" id="PRO_5019017145" description="Adult-specific rigid cuticular protein 15.7-like protein" evidence="3">
    <location>
        <begin position="19"/>
        <end position="231"/>
    </location>
</feature>
<accession>A0A443R541</accession>
<proteinExistence type="predicted"/>
<dbReference type="OrthoDB" id="7394989at2759"/>
<dbReference type="Proteomes" id="UP000285301">
    <property type="component" value="Unassembled WGS sequence"/>
</dbReference>
<name>A0A443R541_9ACAR</name>
<dbReference type="EMBL" id="NCKU01002122">
    <property type="protein sequence ID" value="RWS10363.1"/>
    <property type="molecule type" value="Genomic_DNA"/>
</dbReference>
<evidence type="ECO:0008006" key="6">
    <source>
        <dbReference type="Google" id="ProtNLM"/>
    </source>
</evidence>
<dbReference type="STRING" id="1965070.A0A443R541"/>
<dbReference type="InterPro" id="IPR031311">
    <property type="entry name" value="CHIT_BIND_RR_consensus"/>
</dbReference>
<dbReference type="PROSITE" id="PS51155">
    <property type="entry name" value="CHIT_BIND_RR_2"/>
    <property type="match status" value="1"/>
</dbReference>
<dbReference type="InterPro" id="IPR050468">
    <property type="entry name" value="Cuticle_Struct_Prot"/>
</dbReference>
<protein>
    <recommendedName>
        <fullName evidence="6">Adult-specific rigid cuticular protein 15.7-like protein</fullName>
    </recommendedName>
</protein>
<keyword evidence="5" id="KW-1185">Reference proteome</keyword>
<gene>
    <name evidence="4" type="ORF">B4U79_07549</name>
</gene>
<comment type="caution">
    <text evidence="4">The sequence shown here is derived from an EMBL/GenBank/DDBJ whole genome shotgun (WGS) entry which is preliminary data.</text>
</comment>
<feature type="signal peptide" evidence="3">
    <location>
        <begin position="1"/>
        <end position="18"/>
    </location>
</feature>
<evidence type="ECO:0000256" key="3">
    <source>
        <dbReference type="SAM" id="SignalP"/>
    </source>
</evidence>
<reference evidence="4 5" key="1">
    <citation type="journal article" date="2018" name="Gigascience">
        <title>Genomes of trombidid mites reveal novel predicted allergens and laterally-transferred genes associated with secondary metabolism.</title>
        <authorList>
            <person name="Dong X."/>
            <person name="Chaisiri K."/>
            <person name="Xia D."/>
            <person name="Armstrong S.D."/>
            <person name="Fang Y."/>
            <person name="Donnelly M.J."/>
            <person name="Kadowaki T."/>
            <person name="McGarry J.W."/>
            <person name="Darby A.C."/>
            <person name="Makepeace B.L."/>
        </authorList>
    </citation>
    <scope>NUCLEOTIDE SEQUENCE [LARGE SCALE GENOMIC DNA]</scope>
    <source>
        <strain evidence="4">UoL-WK</strain>
    </source>
</reference>
<evidence type="ECO:0000256" key="2">
    <source>
        <dbReference type="PROSITE-ProRule" id="PRU00497"/>
    </source>
</evidence>
<sequence>MIRKIFILFTVFLGSSFADYGYPQHGGHSNSFRKQDVNIIYSFCAVSHLLCFMKGYGNYAFGYDIVDPKGAMNYRKESGDAWGNKVGSYGIHDIDGRLRIVDYVADEHGFRAKIRTNEPGTASKDSAAATVNGPDHAGYSQTHVAAGHVAPQYNKGAYDAYGHGGLTRAYGHAYPHYANYGTGHGHHQPYVYIYNYHPDNYHGHYDGYHDGHYGINPEAHHGYQRHQPYFG</sequence>
<dbReference type="PROSITE" id="PS00233">
    <property type="entry name" value="CHIT_BIND_RR_1"/>
    <property type="match status" value="1"/>
</dbReference>
<evidence type="ECO:0000313" key="5">
    <source>
        <dbReference type="Proteomes" id="UP000285301"/>
    </source>
</evidence>
<dbReference type="PANTHER" id="PTHR10380:SF235">
    <property type="entry name" value="CUTICULAR PROTEIN 73D, ISOFORM B"/>
    <property type="match status" value="1"/>
</dbReference>
<evidence type="ECO:0000256" key="1">
    <source>
        <dbReference type="ARBA" id="ARBA00022460"/>
    </source>
</evidence>
<dbReference type="PRINTS" id="PR00947">
    <property type="entry name" value="CUTICLE"/>
</dbReference>
<organism evidence="4 5">
    <name type="scientific">Dinothrombium tinctorium</name>
    <dbReference type="NCBI Taxonomy" id="1965070"/>
    <lineage>
        <taxon>Eukaryota</taxon>
        <taxon>Metazoa</taxon>
        <taxon>Ecdysozoa</taxon>
        <taxon>Arthropoda</taxon>
        <taxon>Chelicerata</taxon>
        <taxon>Arachnida</taxon>
        <taxon>Acari</taxon>
        <taxon>Acariformes</taxon>
        <taxon>Trombidiformes</taxon>
        <taxon>Prostigmata</taxon>
        <taxon>Anystina</taxon>
        <taxon>Parasitengona</taxon>
        <taxon>Trombidioidea</taxon>
        <taxon>Trombidiidae</taxon>
        <taxon>Dinothrombium</taxon>
    </lineage>
</organism>
<dbReference type="AlphaFoldDB" id="A0A443R541"/>
<keyword evidence="1 2" id="KW-0193">Cuticle</keyword>
<keyword evidence="3" id="KW-0732">Signal</keyword>
<evidence type="ECO:0000313" key="4">
    <source>
        <dbReference type="EMBL" id="RWS10363.1"/>
    </source>
</evidence>
<dbReference type="PANTHER" id="PTHR10380">
    <property type="entry name" value="CUTICLE PROTEIN"/>
    <property type="match status" value="1"/>
</dbReference>
<dbReference type="GO" id="GO:0008010">
    <property type="term" value="F:structural constituent of chitin-based larval cuticle"/>
    <property type="evidence" value="ECO:0007669"/>
    <property type="project" value="TreeGrafter"/>
</dbReference>
<dbReference type="InterPro" id="IPR000618">
    <property type="entry name" value="Insect_cuticle"/>
</dbReference>
<dbReference type="Pfam" id="PF00379">
    <property type="entry name" value="Chitin_bind_4"/>
    <property type="match status" value="1"/>
</dbReference>
<dbReference type="GO" id="GO:0062129">
    <property type="term" value="C:chitin-based extracellular matrix"/>
    <property type="evidence" value="ECO:0007669"/>
    <property type="project" value="TreeGrafter"/>
</dbReference>